<feature type="compositionally biased region" description="Low complexity" evidence="1">
    <location>
        <begin position="335"/>
        <end position="355"/>
    </location>
</feature>
<protein>
    <recommendedName>
        <fullName evidence="2">AsmA domain-containing protein</fullName>
    </recommendedName>
</protein>
<dbReference type="GO" id="GO:0005886">
    <property type="term" value="C:plasma membrane"/>
    <property type="evidence" value="ECO:0007669"/>
    <property type="project" value="TreeGrafter"/>
</dbReference>
<dbReference type="GO" id="GO:0090313">
    <property type="term" value="P:regulation of protein targeting to membrane"/>
    <property type="evidence" value="ECO:0007669"/>
    <property type="project" value="TreeGrafter"/>
</dbReference>
<accession>K2KJ80</accession>
<dbReference type="PATRIC" id="fig|1207063.3.peg.1264"/>
<proteinExistence type="predicted"/>
<dbReference type="Proteomes" id="UP000006746">
    <property type="component" value="Unassembled WGS sequence"/>
</dbReference>
<organism evidence="3 4">
    <name type="scientific">Oceanibaculum indicum P24</name>
    <dbReference type="NCBI Taxonomy" id="1207063"/>
    <lineage>
        <taxon>Bacteria</taxon>
        <taxon>Pseudomonadati</taxon>
        <taxon>Pseudomonadota</taxon>
        <taxon>Alphaproteobacteria</taxon>
        <taxon>Rhodospirillales</taxon>
        <taxon>Oceanibaculaceae</taxon>
        <taxon>Oceanibaculum</taxon>
    </lineage>
</organism>
<evidence type="ECO:0000259" key="2">
    <source>
        <dbReference type="Pfam" id="PF05170"/>
    </source>
</evidence>
<dbReference type="STRING" id="1207063.P24_06247"/>
<dbReference type="PANTHER" id="PTHR30441:SF4">
    <property type="entry name" value="PROTEIN ASMA"/>
    <property type="match status" value="1"/>
</dbReference>
<dbReference type="Pfam" id="PF05170">
    <property type="entry name" value="AsmA"/>
    <property type="match status" value="2"/>
</dbReference>
<feature type="region of interest" description="Disordered" evidence="1">
    <location>
        <begin position="1154"/>
        <end position="1179"/>
    </location>
</feature>
<name>K2KJ80_9PROT</name>
<feature type="compositionally biased region" description="Low complexity" evidence="1">
    <location>
        <begin position="1159"/>
        <end position="1173"/>
    </location>
</feature>
<comment type="caution">
    <text evidence="3">The sequence shown here is derived from an EMBL/GenBank/DDBJ whole genome shotgun (WGS) entry which is preliminary data.</text>
</comment>
<dbReference type="PANTHER" id="PTHR30441">
    <property type="entry name" value="DUF748 DOMAIN-CONTAINING PROTEIN"/>
    <property type="match status" value="1"/>
</dbReference>
<feature type="domain" description="AsmA" evidence="2">
    <location>
        <begin position="841"/>
        <end position="1076"/>
    </location>
</feature>
<dbReference type="EMBL" id="AMRL01000005">
    <property type="protein sequence ID" value="EKE77360.1"/>
    <property type="molecule type" value="Genomic_DNA"/>
</dbReference>
<dbReference type="eggNOG" id="COG2982">
    <property type="taxonomic scope" value="Bacteria"/>
</dbReference>
<dbReference type="AlphaFoldDB" id="K2KJ80"/>
<dbReference type="InterPro" id="IPR007844">
    <property type="entry name" value="AsmA"/>
</dbReference>
<feature type="domain" description="AsmA" evidence="2">
    <location>
        <begin position="2"/>
        <end position="186"/>
    </location>
</feature>
<sequence>MLLAAVFLVPSLVDWNGYKPRIAEAVRETTGRDLVIEGDIGLSILPTPTLSVGGVRLRNLEGASSPDLVRVKALDVEVALRPLLTGDIEVKRLVLVEPFIALEELPDGRRSWDFTVPQQASDIPDETAGDSAFTGDGGTSVTLDDVRIENGTLLYRSADGAEQRFDKLSLSLNAQSLQGPYQAKGNLAYQGVPATIEVSVGRIGLPGKPAPVYLNLGLADRGTLVLSGAMQGGAEPRLTGKLELDSPDVLALAATASRGGAVLPLLRQPGSLRATLSATPQAVALDDMRLALGEAQATGAVNIRLEGTPSVDAVLEVGRFDLDRMMAAQSGTGTAQRSGQRQVQSQAQGQPSQAQQAGQAIPFALPAIPVGVNLTLDLTVDAIDYRGRLVRQVRGNVAVQDGRMALNQLSAQLPGGAEASLYGVATSGPSGTGMGDSGTRFEGSAELTATSMRDLAVWLQLGLPDVPAERLRSLSLQTDLAVDSTELRLASLDLRVDASKLAGSASYRFAGRPFVGLSLSLDRINLDGYAVQPPALLPGPVVPEQMPRTNNEAPPPPLEFLKSFDAEVKLTVGHVTLRGQQLRDINLDATVRDGVAYVREAAVADFAGARVGLGGTLTAREGASAGDLGFKLEAREPARLLQLLNVPTVPNPAQLGRLELSGRLVGTPEAFDIDTTLTAAGGQVKVTGGMALAQFPPKIDLVAEGSHPDFGKLLKTLLGRDPEAGPALEDFRLWLTAKSGDTDAMAVNGRIEAAGGMFTMEGDVNPFAPSPTFALALDLRHGNAVRFLRIFAPDYRPGGTRDRPLEVTARLAGNAAAFTLGDLKLRAGTVEATGNAAVSLSAARPKITAKLDAGEIQLEPWLPDPARGGGDARPAAPVPLPVSGGGWSAEPLRLTALRSVDAELTATARTVLYDAYRVEDVLALVALQDGVLDISKINGTMFGGSIGMNGRLVAADMPTVRAEFQVRNADLRAATTAAGQPPRVRGLLDFDMQVNGRGQSEAAMVSSLAGNGRFAVREGVAEGFDLQSISDRLEELNDAAAFLTLARAAFAGGETPFQRLDGSFTITDGVARTEDTQLVASAGEGKVTGIADLPRQQVDATAAFTLTRHPSAPPFSASITGPLADPAVNLRTRELEAFLVQRAVERGLMRLLPPQQQDSSGTQTAPASPATPADKLRQIIPELLKR</sequence>
<evidence type="ECO:0000256" key="1">
    <source>
        <dbReference type="SAM" id="MobiDB-lite"/>
    </source>
</evidence>
<keyword evidence="4" id="KW-1185">Reference proteome</keyword>
<feature type="region of interest" description="Disordered" evidence="1">
    <location>
        <begin position="329"/>
        <end position="355"/>
    </location>
</feature>
<dbReference type="InterPro" id="IPR052894">
    <property type="entry name" value="AsmA-related"/>
</dbReference>
<gene>
    <name evidence="3" type="ORF">P24_06247</name>
</gene>
<reference evidence="3 4" key="1">
    <citation type="journal article" date="2012" name="J. Bacteriol.">
        <title>Genome Sequence of Oceanibaculum indicum Type Strain P24.</title>
        <authorList>
            <person name="Lai Q."/>
            <person name="Shao Z."/>
        </authorList>
    </citation>
    <scope>NUCLEOTIDE SEQUENCE [LARGE SCALE GENOMIC DNA]</scope>
    <source>
        <strain evidence="3 4">P24</strain>
    </source>
</reference>
<evidence type="ECO:0000313" key="3">
    <source>
        <dbReference type="EMBL" id="EKE77360.1"/>
    </source>
</evidence>
<evidence type="ECO:0000313" key="4">
    <source>
        <dbReference type="Proteomes" id="UP000006746"/>
    </source>
</evidence>